<dbReference type="InterPro" id="IPR050057">
    <property type="entry name" value="Prokaryotic/Mito_RF"/>
</dbReference>
<gene>
    <name evidence="5" type="ORF">OUZ56_033123</name>
</gene>
<reference evidence="5 6" key="1">
    <citation type="journal article" date="2023" name="Nucleic Acids Res.">
        <title>The hologenome of Daphnia magna reveals possible DNA methylation and microbiome-mediated evolution of the host genome.</title>
        <authorList>
            <person name="Chaturvedi A."/>
            <person name="Li X."/>
            <person name="Dhandapani V."/>
            <person name="Marshall H."/>
            <person name="Kissane S."/>
            <person name="Cuenca-Cambronero M."/>
            <person name="Asole G."/>
            <person name="Calvet F."/>
            <person name="Ruiz-Romero M."/>
            <person name="Marangio P."/>
            <person name="Guigo R."/>
            <person name="Rago D."/>
            <person name="Mirbahai L."/>
            <person name="Eastwood N."/>
            <person name="Colbourne J.K."/>
            <person name="Zhou J."/>
            <person name="Mallon E."/>
            <person name="Orsini L."/>
        </authorList>
    </citation>
    <scope>NUCLEOTIDE SEQUENCE [LARGE SCALE GENOMIC DNA]</scope>
    <source>
        <strain evidence="5">LRV0_1</strain>
    </source>
</reference>
<feature type="domain" description="Prokaryotic-type class I peptide chain release factors" evidence="4">
    <location>
        <begin position="216"/>
        <end position="232"/>
    </location>
</feature>
<sequence length="354" mass="39142">MLGSCDSMLPHDKLDALAARFRGLDDRMCDPVVLADANLLGKLVKERSDLAPIVEAWGRHKDLVRNLEEDEAALNDPELRPLVEDEIPELKAKIAKLTREIQILLVPADPHEERNTILEIRAGEGGEEARCSRPTCSACSAATRSRSAGPARSFRRARRRLRGMRFEAGVHRVQRVPATETQGRIHTSTATVAVLPEAEEVDVVIDDKDLEISIAASGGPGGQGVNTTNSAVQIQHKPTGMIVKCQDERSQLKNKAKAMKVLRARLLDIEQQKQASQVSADRKSMVGTAERSQKIRTYNFPQNRVTDHRIKLTLNKLEKVLSGDLSEMIAALRSHRQAELLGEVTPNRGDEDDL</sequence>
<dbReference type="Gene3D" id="3.30.160.20">
    <property type="match status" value="1"/>
</dbReference>
<dbReference type="InterPro" id="IPR005139">
    <property type="entry name" value="PCRF"/>
</dbReference>
<keyword evidence="3" id="KW-0648">Protein biosynthesis</keyword>
<dbReference type="EMBL" id="JAOYFB010000044">
    <property type="protein sequence ID" value="KAK4045499.1"/>
    <property type="molecule type" value="Genomic_DNA"/>
</dbReference>
<dbReference type="Proteomes" id="UP001234178">
    <property type="component" value="Unassembled WGS sequence"/>
</dbReference>
<evidence type="ECO:0000256" key="3">
    <source>
        <dbReference type="ARBA" id="ARBA00022917"/>
    </source>
</evidence>
<comment type="caution">
    <text evidence="5">The sequence shown here is derived from an EMBL/GenBank/DDBJ whole genome shotgun (WGS) entry which is preliminary data.</text>
</comment>
<dbReference type="SUPFAM" id="SSF75620">
    <property type="entry name" value="Release factor"/>
    <property type="match status" value="1"/>
</dbReference>
<proteinExistence type="inferred from homology"/>
<dbReference type="PROSITE" id="PS00745">
    <property type="entry name" value="RF_PROK_I"/>
    <property type="match status" value="1"/>
</dbReference>
<dbReference type="PANTHER" id="PTHR43804:SF7">
    <property type="entry name" value="LD18447P"/>
    <property type="match status" value="1"/>
</dbReference>
<evidence type="ECO:0000256" key="2">
    <source>
        <dbReference type="ARBA" id="ARBA00022481"/>
    </source>
</evidence>
<evidence type="ECO:0000313" key="6">
    <source>
        <dbReference type="Proteomes" id="UP001234178"/>
    </source>
</evidence>
<dbReference type="Pfam" id="PF00472">
    <property type="entry name" value="RF-1"/>
    <property type="match status" value="1"/>
</dbReference>
<dbReference type="Gene3D" id="3.30.70.1660">
    <property type="match status" value="1"/>
</dbReference>
<organism evidence="5 6">
    <name type="scientific">Daphnia magna</name>
    <dbReference type="NCBI Taxonomy" id="35525"/>
    <lineage>
        <taxon>Eukaryota</taxon>
        <taxon>Metazoa</taxon>
        <taxon>Ecdysozoa</taxon>
        <taxon>Arthropoda</taxon>
        <taxon>Crustacea</taxon>
        <taxon>Branchiopoda</taxon>
        <taxon>Diplostraca</taxon>
        <taxon>Cladocera</taxon>
        <taxon>Anomopoda</taxon>
        <taxon>Daphniidae</taxon>
        <taxon>Daphnia</taxon>
    </lineage>
</organism>
<dbReference type="InterPro" id="IPR045853">
    <property type="entry name" value="Pep_chain_release_fac_I_sf"/>
</dbReference>
<accession>A0ABR0BA89</accession>
<comment type="similarity">
    <text evidence="1">Belongs to the prokaryotic/mitochondrial release factor family.</text>
</comment>
<dbReference type="PANTHER" id="PTHR43804">
    <property type="entry name" value="LD18447P"/>
    <property type="match status" value="1"/>
</dbReference>
<name>A0ABR0BA89_9CRUS</name>
<keyword evidence="2" id="KW-0488">Methylation</keyword>
<keyword evidence="6" id="KW-1185">Reference proteome</keyword>
<protein>
    <recommendedName>
        <fullName evidence="4">Prokaryotic-type class I peptide chain release factors domain-containing protein</fullName>
    </recommendedName>
</protein>
<dbReference type="Gene3D" id="6.10.140.1950">
    <property type="match status" value="1"/>
</dbReference>
<evidence type="ECO:0000256" key="1">
    <source>
        <dbReference type="ARBA" id="ARBA00010835"/>
    </source>
</evidence>
<dbReference type="Pfam" id="PF03462">
    <property type="entry name" value="PCRF"/>
    <property type="match status" value="2"/>
</dbReference>
<evidence type="ECO:0000313" key="5">
    <source>
        <dbReference type="EMBL" id="KAK4045499.1"/>
    </source>
</evidence>
<evidence type="ECO:0000259" key="4">
    <source>
        <dbReference type="PROSITE" id="PS00745"/>
    </source>
</evidence>
<dbReference type="SMART" id="SM00937">
    <property type="entry name" value="PCRF"/>
    <property type="match status" value="1"/>
</dbReference>
<dbReference type="InterPro" id="IPR000352">
    <property type="entry name" value="Pep_chain_release_fac_I"/>
</dbReference>